<keyword evidence="1" id="KW-0812">Transmembrane</keyword>
<organism evidence="2">
    <name type="scientific">Nucleocytoviricota sp</name>
    <dbReference type="NCBI Taxonomy" id="2809609"/>
    <lineage>
        <taxon>Viruses</taxon>
        <taxon>Varidnaviria</taxon>
        <taxon>Bamfordvirae</taxon>
        <taxon>Nucleocytoviricota</taxon>
    </lineage>
</organism>
<feature type="transmembrane region" description="Helical" evidence="1">
    <location>
        <begin position="94"/>
        <end position="112"/>
    </location>
</feature>
<feature type="transmembrane region" description="Helical" evidence="1">
    <location>
        <begin position="55"/>
        <end position="74"/>
    </location>
</feature>
<feature type="transmembrane region" description="Helical" evidence="1">
    <location>
        <begin position="25"/>
        <end position="43"/>
    </location>
</feature>
<sequence length="431" mass="50844">MEIIDNIKEFFENLFNIISSKINKSIILVLLVLLLLFVLYLVNIVNPMNIKENKFTIIGLLVFIFLEIQIYFYFLNSNNNNEYFEKFKKIFTNTILIIGVILFTIYFVFFASRHFFGKNVFSNVLLIFLQFFLIITVLSIIYLLSENPFIKSNAQKFDSKNMGDPNYRFIKNVIFFIPCLLIDFIDDISKFFGTTPKIGYILLLLMIILVVAILKLPNFINNIINKDSLLLKGPVYLNNKKELGTFQEFTKNFKPQISKHSKDFKFNDYHLNIDFEKYNEQIPFSYQYEIDCKIYINPQPTNTSYAYNEYTNLFTYGEKPKIQYLGKENKLKITCETDKNKSEVIYESVITNLTQFRLLRWNDIKLKFHGANMDVFINSHLVATQKNIIPHMNYDKIIVGENNGIHGGIKDVYFYNYNKPVYKIENSDFTI</sequence>
<feature type="transmembrane region" description="Helical" evidence="1">
    <location>
        <begin position="198"/>
        <end position="216"/>
    </location>
</feature>
<feature type="transmembrane region" description="Helical" evidence="1">
    <location>
        <begin position="124"/>
        <end position="144"/>
    </location>
</feature>
<keyword evidence="1" id="KW-1133">Transmembrane helix</keyword>
<dbReference type="EMBL" id="OP765584">
    <property type="protein sequence ID" value="UZT29230.1"/>
    <property type="molecule type" value="Genomic_DNA"/>
</dbReference>
<keyword evidence="1" id="KW-0472">Membrane</keyword>
<feature type="transmembrane region" description="Helical" evidence="1">
    <location>
        <begin position="169"/>
        <end position="186"/>
    </location>
</feature>
<reference evidence="2" key="1">
    <citation type="submission" date="2022-11" db="EMBL/GenBank/DDBJ databases">
        <title>Genomics discovery of giant fungal viruses from subsurface oceanic crustal fluids.</title>
        <authorList>
            <person name="Bhattacharjee A.S."/>
            <person name="Schulz F."/>
            <person name="Woyke T."/>
            <person name="Orcutt B.N."/>
            <person name="Matinez Martinez J."/>
        </authorList>
    </citation>
    <scope>NUCLEOTIDE SEQUENCE</scope>
    <source>
        <strain evidence="2">VSAG8.JdFR</strain>
    </source>
</reference>
<accession>A0A9E8G8Q6</accession>
<proteinExistence type="predicted"/>
<protein>
    <submittedName>
        <fullName evidence="2">Uncharacterized protein</fullName>
    </submittedName>
</protein>
<name>A0A9E8G8Q6_9VIRU</name>
<evidence type="ECO:0000313" key="2">
    <source>
        <dbReference type="EMBL" id="UZT29230.1"/>
    </source>
</evidence>
<evidence type="ECO:0000256" key="1">
    <source>
        <dbReference type="SAM" id="Phobius"/>
    </source>
</evidence>